<dbReference type="Proteomes" id="UP000050865">
    <property type="component" value="Unassembled WGS sequence"/>
</dbReference>
<dbReference type="STRING" id="1423730.FC75_GL000022"/>
<evidence type="ECO:0000313" key="2">
    <source>
        <dbReference type="EMBL" id="KRN20690.1"/>
    </source>
</evidence>
<evidence type="ECO:0000256" key="1">
    <source>
        <dbReference type="SAM" id="Coils"/>
    </source>
</evidence>
<accession>A0A0R2EW74</accession>
<keyword evidence="1" id="KW-0175">Coiled coil</keyword>
<organism evidence="2 3">
    <name type="scientific">Lacticaseibacillus camelliae DSM 22697 = JCM 13995</name>
    <dbReference type="NCBI Taxonomy" id="1423730"/>
    <lineage>
        <taxon>Bacteria</taxon>
        <taxon>Bacillati</taxon>
        <taxon>Bacillota</taxon>
        <taxon>Bacilli</taxon>
        <taxon>Lactobacillales</taxon>
        <taxon>Lactobacillaceae</taxon>
        <taxon>Lacticaseibacillus</taxon>
    </lineage>
</organism>
<proteinExistence type="predicted"/>
<reference evidence="2 3" key="1">
    <citation type="journal article" date="2015" name="Genome Announc.">
        <title>Expanding the biotechnology potential of lactobacilli through comparative genomics of 213 strains and associated genera.</title>
        <authorList>
            <person name="Sun Z."/>
            <person name="Harris H.M."/>
            <person name="McCann A."/>
            <person name="Guo C."/>
            <person name="Argimon S."/>
            <person name="Zhang W."/>
            <person name="Yang X."/>
            <person name="Jeffery I.B."/>
            <person name="Cooney J.C."/>
            <person name="Kagawa T.F."/>
            <person name="Liu W."/>
            <person name="Song Y."/>
            <person name="Salvetti E."/>
            <person name="Wrobel A."/>
            <person name="Rasinkangas P."/>
            <person name="Parkhill J."/>
            <person name="Rea M.C."/>
            <person name="O'Sullivan O."/>
            <person name="Ritari J."/>
            <person name="Douillard F.P."/>
            <person name="Paul Ross R."/>
            <person name="Yang R."/>
            <person name="Briner A.E."/>
            <person name="Felis G.E."/>
            <person name="de Vos W.M."/>
            <person name="Barrangou R."/>
            <person name="Klaenhammer T.R."/>
            <person name="Caufield P.W."/>
            <person name="Cui Y."/>
            <person name="Zhang H."/>
            <person name="O'Toole P.W."/>
        </authorList>
    </citation>
    <scope>NUCLEOTIDE SEQUENCE [LARGE SCALE GENOMIC DNA]</scope>
    <source>
        <strain evidence="2 3">DSM 22697</strain>
    </source>
</reference>
<name>A0A0R2EW74_9LACO</name>
<evidence type="ECO:0008006" key="4">
    <source>
        <dbReference type="Google" id="ProtNLM"/>
    </source>
</evidence>
<dbReference type="RefSeq" id="WP_054661743.1">
    <property type="nucleotide sequence ID" value="NZ_AYZJ01000067.1"/>
</dbReference>
<dbReference type="AlphaFoldDB" id="A0A0R2EW74"/>
<protein>
    <recommendedName>
        <fullName evidence="4">J domain-containing protein</fullName>
    </recommendedName>
</protein>
<evidence type="ECO:0000313" key="3">
    <source>
        <dbReference type="Proteomes" id="UP000050865"/>
    </source>
</evidence>
<sequence>MYELMSSPELALARLRLDVVRELLLDAVQENDALANHRLPNLEAFYWTQFGPLEIALYEAELKRDETAYRIRLIRQYLNRGLPIDLPAIQVRVTQQFEERVHSLSVMRGQLTTAREYLSLPMLSAPQTDELNALYKQLIKALHPDLHPHQSAADAKLFLIVLDAYANGLLAVLQTIAAILDDGDDEALSLPELHQQLAKLLTDLARERRRNVQLHQKWPLTIEKELQNETWRAHHQATLQLTLNQLKQQVAANIVLYGQLVGDLGDETNE</sequence>
<comment type="caution">
    <text evidence="2">The sequence shown here is derived from an EMBL/GenBank/DDBJ whole genome shotgun (WGS) entry which is preliminary data.</text>
</comment>
<gene>
    <name evidence="2" type="ORF">FC75_GL000022</name>
</gene>
<feature type="coiled-coil region" evidence="1">
    <location>
        <begin position="190"/>
        <end position="217"/>
    </location>
</feature>
<dbReference type="OrthoDB" id="2216447at2"/>
<dbReference type="PATRIC" id="fig|1423730.4.peg.26"/>
<dbReference type="EMBL" id="AYZJ01000067">
    <property type="protein sequence ID" value="KRN20690.1"/>
    <property type="molecule type" value="Genomic_DNA"/>
</dbReference>
<keyword evidence="3" id="KW-1185">Reference proteome</keyword>